<name>A0A090JWB9_METFO</name>
<dbReference type="InterPro" id="IPR050157">
    <property type="entry name" value="PSI_iron-sulfur_center"/>
</dbReference>
<dbReference type="RefSeq" id="WP_048072984.1">
    <property type="nucleotide sequence ID" value="NZ_CALCVY010000161.1"/>
</dbReference>
<keyword evidence="4" id="KW-0411">Iron-sulfur</keyword>
<dbReference type="PATRIC" id="fig|2162.10.peg.148"/>
<evidence type="ECO:0000256" key="1">
    <source>
        <dbReference type="ARBA" id="ARBA00022485"/>
    </source>
</evidence>
<dbReference type="KEGG" id="mfc:BRM9_0175"/>
<proteinExistence type="predicted"/>
<accession>A0A090JWB9</accession>
<evidence type="ECO:0000256" key="3">
    <source>
        <dbReference type="ARBA" id="ARBA00023004"/>
    </source>
</evidence>
<dbReference type="GO" id="GO:0051539">
    <property type="term" value="F:4 iron, 4 sulfur cluster binding"/>
    <property type="evidence" value="ECO:0007669"/>
    <property type="project" value="UniProtKB-KW"/>
</dbReference>
<dbReference type="AlphaFoldDB" id="A0A090JWB9"/>
<evidence type="ECO:0000313" key="8">
    <source>
        <dbReference type="EMBL" id="CEL23796.1"/>
    </source>
</evidence>
<dbReference type="EMBL" id="LN515531">
    <property type="protein sequence ID" value="CEA13826.1"/>
    <property type="molecule type" value="Genomic_DNA"/>
</dbReference>
<feature type="domain" description="4Fe-4S ferredoxin-type" evidence="5">
    <location>
        <begin position="48"/>
        <end position="76"/>
    </location>
</feature>
<evidence type="ECO:0000256" key="2">
    <source>
        <dbReference type="ARBA" id="ARBA00022723"/>
    </source>
</evidence>
<dbReference type="SUPFAM" id="SSF54862">
    <property type="entry name" value="4Fe-4S ferredoxins"/>
    <property type="match status" value="1"/>
</dbReference>
<keyword evidence="1" id="KW-0004">4Fe-4S</keyword>
<dbReference type="GeneID" id="82849949"/>
<dbReference type="STRING" id="2162.BRM9_0175"/>
<evidence type="ECO:0000313" key="6">
    <source>
        <dbReference type="EMBL" id="AIS31004.1"/>
    </source>
</evidence>
<dbReference type="EMBL" id="CP006933">
    <property type="protein sequence ID" value="AIS31004.1"/>
    <property type="molecule type" value="Genomic_DNA"/>
</dbReference>
<reference evidence="6" key="1">
    <citation type="submission" date="2013-12" db="EMBL/GenBank/DDBJ databases">
        <title>The complete genome sequence of Methanobacterium sp. BRM9.</title>
        <authorList>
            <consortium name="Pastoral Greenhouse Gas Research Consortium"/>
            <person name="Kelly W.J."/>
            <person name="Leahy S.C."/>
            <person name="Perry R."/>
            <person name="Li D."/>
            <person name="Altermann E."/>
            <person name="Lambie S.C."/>
            <person name="Attwood G.T."/>
        </authorList>
    </citation>
    <scope>NUCLEOTIDE SEQUENCE [LARGE SCALE GENOMIC DNA]</scope>
    <source>
        <strain evidence="6">BRM9</strain>
    </source>
</reference>
<reference evidence="7" key="2">
    <citation type="submission" date="2014-08" db="EMBL/GenBank/DDBJ databases">
        <authorList>
            <person name="Wibberg D."/>
        </authorList>
    </citation>
    <scope>NUCLEOTIDE SEQUENCE</scope>
</reference>
<evidence type="ECO:0000313" key="9">
    <source>
        <dbReference type="Proteomes" id="UP000062768"/>
    </source>
</evidence>
<dbReference type="PANTHER" id="PTHR24960:SF79">
    <property type="entry name" value="PHOTOSYSTEM I IRON-SULFUR CENTER"/>
    <property type="match status" value="1"/>
</dbReference>
<dbReference type="OrthoDB" id="230142at2157"/>
<keyword evidence="2" id="KW-0479">Metal-binding</keyword>
<organism evidence="7">
    <name type="scientific">Methanobacterium formicicum</name>
    <dbReference type="NCBI Taxonomy" id="2162"/>
    <lineage>
        <taxon>Archaea</taxon>
        <taxon>Methanobacteriati</taxon>
        <taxon>Methanobacteriota</taxon>
        <taxon>Methanomada group</taxon>
        <taxon>Methanobacteria</taxon>
        <taxon>Methanobacteriales</taxon>
        <taxon>Methanobacteriaceae</taxon>
        <taxon>Methanobacterium</taxon>
    </lineage>
</organism>
<dbReference type="PANTHER" id="PTHR24960">
    <property type="entry name" value="PHOTOSYSTEM I IRON-SULFUR CENTER-RELATED"/>
    <property type="match status" value="1"/>
</dbReference>
<dbReference type="Proteomes" id="UP000029661">
    <property type="component" value="Chromosome"/>
</dbReference>
<dbReference type="PROSITE" id="PS00198">
    <property type="entry name" value="4FE4S_FER_1"/>
    <property type="match status" value="2"/>
</dbReference>
<dbReference type="GO" id="GO:0016491">
    <property type="term" value="F:oxidoreductase activity"/>
    <property type="evidence" value="ECO:0007669"/>
    <property type="project" value="UniProtKB-ARBA"/>
</dbReference>
<dbReference type="InterPro" id="IPR017896">
    <property type="entry name" value="4Fe4S_Fe-S-bd"/>
</dbReference>
<gene>
    <name evidence="6" type="primary">fwdG</name>
    <name evidence="6" type="ORF">BRM9_0175</name>
    <name evidence="7" type="ORF">DSM1535_1493</name>
    <name evidence="8" type="ORF">MB9_0140</name>
</gene>
<evidence type="ECO:0000256" key="4">
    <source>
        <dbReference type="ARBA" id="ARBA00023014"/>
    </source>
</evidence>
<sequence>MELKVNQDNCLGCGVCVVACPVNVSISPEVAGGHGSKTEEVIMMVENGVIKLFSEEKCTKCGTCQLFCPTDAIWLE</sequence>
<evidence type="ECO:0000313" key="7">
    <source>
        <dbReference type="EMBL" id="CEA13826.1"/>
    </source>
</evidence>
<keyword evidence="9" id="KW-1185">Reference proteome</keyword>
<protein>
    <submittedName>
        <fullName evidence="6">Formylmethanofuran dehydrogenase subunit G FwdG</fullName>
    </submittedName>
</protein>
<dbReference type="InterPro" id="IPR017900">
    <property type="entry name" value="4Fe4S_Fe_S_CS"/>
</dbReference>
<reference evidence="8" key="3">
    <citation type="submission" date="2014-09" db="EMBL/GenBank/DDBJ databases">
        <authorList>
            <person name="Bishop-Lilly K.A."/>
            <person name="Broomall S.M."/>
            <person name="Chain P.S."/>
            <person name="Chertkov O."/>
            <person name="Coyne S.R."/>
            <person name="Daligault H.E."/>
            <person name="Davenport K.W."/>
            <person name="Erkkila T."/>
            <person name="Frey K.G."/>
            <person name="Gibbons H.S."/>
            <person name="Gu W."/>
            <person name="Jaissle J."/>
            <person name="Johnson S.L."/>
            <person name="Koroleva G.I."/>
            <person name="Ladner J.T."/>
            <person name="Lo C.-C."/>
            <person name="Minogue T.D."/>
            <person name="Munk C."/>
            <person name="Palacios G.F."/>
            <person name="Redden C.L."/>
            <person name="Rosenzweig C.N."/>
            <person name="Scholz M.B."/>
            <person name="Teshima H."/>
            <person name="Xu Y."/>
        </authorList>
    </citation>
    <scope>NUCLEOTIDE SEQUENCE</scope>
    <source>
        <strain evidence="8">Mb9</strain>
    </source>
</reference>
<dbReference type="Pfam" id="PF13187">
    <property type="entry name" value="Fer4_9"/>
    <property type="match status" value="1"/>
</dbReference>
<keyword evidence="3" id="KW-0408">Iron</keyword>
<dbReference type="EMBL" id="LN734822">
    <property type="protein sequence ID" value="CEL23796.1"/>
    <property type="molecule type" value="Genomic_DNA"/>
</dbReference>
<dbReference type="PROSITE" id="PS51379">
    <property type="entry name" value="4FE4S_FER_2"/>
    <property type="match status" value="2"/>
</dbReference>
<feature type="domain" description="4Fe-4S ferredoxin-type" evidence="5">
    <location>
        <begin position="1"/>
        <end position="30"/>
    </location>
</feature>
<dbReference type="GO" id="GO:0046872">
    <property type="term" value="F:metal ion binding"/>
    <property type="evidence" value="ECO:0007669"/>
    <property type="project" value="UniProtKB-KW"/>
</dbReference>
<dbReference type="Gene3D" id="3.30.70.20">
    <property type="match status" value="2"/>
</dbReference>
<dbReference type="KEGG" id="mfi:DSM1535_1493"/>
<evidence type="ECO:0000259" key="5">
    <source>
        <dbReference type="PROSITE" id="PS51379"/>
    </source>
</evidence>
<dbReference type="Proteomes" id="UP000062768">
    <property type="component" value="Chromosome I"/>
</dbReference>